<accession>A0A516GE27</accession>
<dbReference type="RefSeq" id="WP_143784310.1">
    <property type="nucleotide sequence ID" value="NZ_CP041616.1"/>
</dbReference>
<feature type="domain" description="DSBA-like thioredoxin" evidence="1">
    <location>
        <begin position="11"/>
        <end position="200"/>
    </location>
</feature>
<keyword evidence="2" id="KW-0413">Isomerase</keyword>
<dbReference type="Pfam" id="PF01323">
    <property type="entry name" value="DSBA"/>
    <property type="match status" value="1"/>
</dbReference>
<name>A0A516GE27_9MICO</name>
<dbReference type="InterPro" id="IPR001853">
    <property type="entry name" value="DSBA-like_thioredoxin_dom"/>
</dbReference>
<dbReference type="SUPFAM" id="SSF52833">
    <property type="entry name" value="Thioredoxin-like"/>
    <property type="match status" value="1"/>
</dbReference>
<proteinExistence type="predicted"/>
<protein>
    <submittedName>
        <fullName evidence="2">Dithiol-disulfide isomerase</fullName>
    </submittedName>
</protein>
<gene>
    <name evidence="2" type="ORF">FNH13_15715</name>
</gene>
<dbReference type="Proteomes" id="UP000315395">
    <property type="component" value="Chromosome"/>
</dbReference>
<evidence type="ECO:0000313" key="2">
    <source>
        <dbReference type="EMBL" id="QDO89600.1"/>
    </source>
</evidence>
<dbReference type="KEGG" id="orz:FNH13_15715"/>
<organism evidence="2 3">
    <name type="scientific">Ornithinimicrobium ciconiae</name>
    <dbReference type="NCBI Taxonomy" id="2594265"/>
    <lineage>
        <taxon>Bacteria</taxon>
        <taxon>Bacillati</taxon>
        <taxon>Actinomycetota</taxon>
        <taxon>Actinomycetes</taxon>
        <taxon>Micrococcales</taxon>
        <taxon>Ornithinimicrobiaceae</taxon>
        <taxon>Ornithinimicrobium</taxon>
    </lineage>
</organism>
<dbReference type="GO" id="GO:0016853">
    <property type="term" value="F:isomerase activity"/>
    <property type="evidence" value="ECO:0007669"/>
    <property type="project" value="UniProtKB-KW"/>
</dbReference>
<dbReference type="GO" id="GO:0016491">
    <property type="term" value="F:oxidoreductase activity"/>
    <property type="evidence" value="ECO:0007669"/>
    <property type="project" value="InterPro"/>
</dbReference>
<dbReference type="OrthoDB" id="155520at2"/>
<keyword evidence="3" id="KW-1185">Reference proteome</keyword>
<dbReference type="AlphaFoldDB" id="A0A516GE27"/>
<evidence type="ECO:0000313" key="3">
    <source>
        <dbReference type="Proteomes" id="UP000315395"/>
    </source>
</evidence>
<dbReference type="InterPro" id="IPR036249">
    <property type="entry name" value="Thioredoxin-like_sf"/>
</dbReference>
<dbReference type="Gene3D" id="3.40.30.10">
    <property type="entry name" value="Glutaredoxin"/>
    <property type="match status" value="1"/>
</dbReference>
<dbReference type="EMBL" id="CP041616">
    <property type="protein sequence ID" value="QDO89600.1"/>
    <property type="molecule type" value="Genomic_DNA"/>
</dbReference>
<sequence length="211" mass="23151">MQLNNPQAGVITVWSDISCPWATLALHTLHHVAAERGARLTIDHRVFPLELLNRRPGSRPEHDEEVATITAVRTDLDWSPWEVDDWTFPATTLPALAAVQAAKQQGFEAADALDTALRRAFFVDQRCISLIPVIEDIARDCAQVDADALLEALHSGAGQATVFADFEAAGTGQIQGSPHVWTSDGPFAANPGVEDVEHFTDYDFTWVDRLL</sequence>
<evidence type="ECO:0000259" key="1">
    <source>
        <dbReference type="Pfam" id="PF01323"/>
    </source>
</evidence>
<reference evidence="2 3" key="1">
    <citation type="submission" date="2019-07" db="EMBL/GenBank/DDBJ databases">
        <title>complete genome sequencing of Ornithinimicrobium sp. H23M54.</title>
        <authorList>
            <person name="Bae J.-W."/>
            <person name="Lee S.-Y."/>
        </authorList>
    </citation>
    <scope>NUCLEOTIDE SEQUENCE [LARGE SCALE GENOMIC DNA]</scope>
    <source>
        <strain evidence="2 3">H23M54</strain>
    </source>
</reference>